<feature type="transmembrane region" description="Helical" evidence="6">
    <location>
        <begin position="170"/>
        <end position="189"/>
    </location>
</feature>
<dbReference type="InterPro" id="IPR051401">
    <property type="entry name" value="GtrA_CellWall_Glycosyl"/>
</dbReference>
<dbReference type="Proteomes" id="UP000228867">
    <property type="component" value="Unassembled WGS sequence"/>
</dbReference>
<evidence type="ECO:0000256" key="1">
    <source>
        <dbReference type="ARBA" id="ARBA00004141"/>
    </source>
</evidence>
<evidence type="ECO:0000256" key="3">
    <source>
        <dbReference type="ARBA" id="ARBA00022692"/>
    </source>
</evidence>
<sequence length="206" mass="23146">MNKKDYYLVTLIGFLVGFLVLLPLASAGVKITIFIVLVSVMGFSLFAPLALWWLKILSRFFPVLEQIGKFAAVGVLNTVLDFGVLNLLILATNIASGWSFSLFKAISFLVASANSYFWNKFWTFQSRTPANFKEYTRFFVFSLLGALINVGVASFLVNVVGPIGNFNFKIWANISALIAVLISLIWNFLTYRYIVFKKSDTSDYPQ</sequence>
<keyword evidence="3 6" id="KW-0812">Transmembrane</keyword>
<evidence type="ECO:0000256" key="6">
    <source>
        <dbReference type="SAM" id="Phobius"/>
    </source>
</evidence>
<dbReference type="PANTHER" id="PTHR38459">
    <property type="entry name" value="PROPHAGE BACTOPRENOL-LINKED GLUCOSE TRANSLOCASE HOMOLOG"/>
    <property type="match status" value="1"/>
</dbReference>
<comment type="caution">
    <text evidence="8">The sequence shown here is derived from an EMBL/GenBank/DDBJ whole genome shotgun (WGS) entry which is preliminary data.</text>
</comment>
<evidence type="ECO:0000256" key="4">
    <source>
        <dbReference type="ARBA" id="ARBA00022989"/>
    </source>
</evidence>
<dbReference type="EMBL" id="PCWR01000057">
    <property type="protein sequence ID" value="PIR06367.1"/>
    <property type="molecule type" value="Genomic_DNA"/>
</dbReference>
<feature type="transmembrane region" description="Helical" evidence="6">
    <location>
        <begin position="31"/>
        <end position="54"/>
    </location>
</feature>
<feature type="transmembrane region" description="Helical" evidence="6">
    <location>
        <begin position="138"/>
        <end position="164"/>
    </location>
</feature>
<protein>
    <recommendedName>
        <fullName evidence="7">GtrA/DPMS transmembrane domain-containing protein</fullName>
    </recommendedName>
</protein>
<evidence type="ECO:0000313" key="9">
    <source>
        <dbReference type="Proteomes" id="UP000228867"/>
    </source>
</evidence>
<feature type="domain" description="GtrA/DPMS transmembrane" evidence="7">
    <location>
        <begin position="69"/>
        <end position="196"/>
    </location>
</feature>
<dbReference type="PANTHER" id="PTHR38459:SF1">
    <property type="entry name" value="PROPHAGE BACTOPRENOL-LINKED GLUCOSE TRANSLOCASE HOMOLOG"/>
    <property type="match status" value="1"/>
</dbReference>
<comment type="subcellular location">
    <subcellularLocation>
        <location evidence="1">Membrane</location>
        <topology evidence="1">Multi-pass membrane protein</topology>
    </subcellularLocation>
</comment>
<evidence type="ECO:0000259" key="7">
    <source>
        <dbReference type="Pfam" id="PF04138"/>
    </source>
</evidence>
<evidence type="ECO:0000313" key="8">
    <source>
        <dbReference type="EMBL" id="PIR06367.1"/>
    </source>
</evidence>
<dbReference type="GO" id="GO:0005886">
    <property type="term" value="C:plasma membrane"/>
    <property type="evidence" value="ECO:0007669"/>
    <property type="project" value="TreeGrafter"/>
</dbReference>
<proteinExistence type="inferred from homology"/>
<organism evidence="8 9">
    <name type="scientific">Candidatus Jorgensenbacteria bacterium CG11_big_fil_rev_8_21_14_0_20_38_23</name>
    <dbReference type="NCBI Taxonomy" id="1974594"/>
    <lineage>
        <taxon>Bacteria</taxon>
        <taxon>Candidatus Joergenseniibacteriota</taxon>
    </lineage>
</organism>
<name>A0A2H0NBW5_9BACT</name>
<evidence type="ECO:0000256" key="5">
    <source>
        <dbReference type="ARBA" id="ARBA00023136"/>
    </source>
</evidence>
<feature type="transmembrane region" description="Helical" evidence="6">
    <location>
        <begin position="70"/>
        <end position="91"/>
    </location>
</feature>
<feature type="transmembrane region" description="Helical" evidence="6">
    <location>
        <begin position="7"/>
        <end position="25"/>
    </location>
</feature>
<dbReference type="InterPro" id="IPR007267">
    <property type="entry name" value="GtrA_DPMS_TM"/>
</dbReference>
<dbReference type="Pfam" id="PF04138">
    <property type="entry name" value="GtrA_DPMS_TM"/>
    <property type="match status" value="1"/>
</dbReference>
<reference evidence="8 9" key="1">
    <citation type="submission" date="2017-09" db="EMBL/GenBank/DDBJ databases">
        <title>Depth-based differentiation of microbial function through sediment-hosted aquifers and enrichment of novel symbionts in the deep terrestrial subsurface.</title>
        <authorList>
            <person name="Probst A.J."/>
            <person name="Ladd B."/>
            <person name="Jarett J.K."/>
            <person name="Geller-Mcgrath D.E."/>
            <person name="Sieber C.M."/>
            <person name="Emerson J.B."/>
            <person name="Anantharaman K."/>
            <person name="Thomas B.C."/>
            <person name="Malmstrom R."/>
            <person name="Stieglmeier M."/>
            <person name="Klingl A."/>
            <person name="Woyke T."/>
            <person name="Ryan C.M."/>
            <person name="Banfield J.F."/>
        </authorList>
    </citation>
    <scope>NUCLEOTIDE SEQUENCE [LARGE SCALE GENOMIC DNA]</scope>
    <source>
        <strain evidence="8">CG11_big_fil_rev_8_21_14_0_20_38_23</strain>
    </source>
</reference>
<keyword evidence="5 6" id="KW-0472">Membrane</keyword>
<comment type="similarity">
    <text evidence="2">Belongs to the GtrA family.</text>
</comment>
<keyword evidence="4 6" id="KW-1133">Transmembrane helix</keyword>
<gene>
    <name evidence="8" type="ORF">COV54_02695</name>
</gene>
<dbReference type="AlphaFoldDB" id="A0A2H0NBW5"/>
<dbReference type="GO" id="GO:0000271">
    <property type="term" value="P:polysaccharide biosynthetic process"/>
    <property type="evidence" value="ECO:0007669"/>
    <property type="project" value="InterPro"/>
</dbReference>
<feature type="transmembrane region" description="Helical" evidence="6">
    <location>
        <begin position="97"/>
        <end position="117"/>
    </location>
</feature>
<evidence type="ECO:0000256" key="2">
    <source>
        <dbReference type="ARBA" id="ARBA00009399"/>
    </source>
</evidence>
<accession>A0A2H0NBW5</accession>